<evidence type="ECO:0000259" key="4">
    <source>
        <dbReference type="Pfam" id="PF01872"/>
    </source>
</evidence>
<comment type="pathway">
    <text evidence="1">Cofactor biosynthesis; riboflavin biosynthesis.</text>
</comment>
<evidence type="ECO:0000256" key="1">
    <source>
        <dbReference type="ARBA" id="ARBA00005104"/>
    </source>
</evidence>
<sequence>GEAHVIEILTEQTSAPYKAYLRKQGVSYILAGKKELDCRLAMEKLHELFHIEKVLICGGGMVNWSFLQAGVIDELSLVLAPVTDGSSGSASLFTQMPSTGKGSPVEFTLNKVERIGDNGIYLNYLTRAV</sequence>
<keyword evidence="3" id="KW-0560">Oxidoreductase</keyword>
<proteinExistence type="predicted"/>
<dbReference type="PANTHER" id="PTHR38011">
    <property type="entry name" value="DIHYDROFOLATE REDUCTASE FAMILY PROTEIN (AFU_ORTHOLOGUE AFUA_8G06820)"/>
    <property type="match status" value="1"/>
</dbReference>
<evidence type="ECO:0000256" key="3">
    <source>
        <dbReference type="ARBA" id="ARBA00023002"/>
    </source>
</evidence>
<feature type="domain" description="Bacterial bifunctional deaminase-reductase C-terminal" evidence="4">
    <location>
        <begin position="10"/>
        <end position="117"/>
    </location>
</feature>
<dbReference type="InterPro" id="IPR050765">
    <property type="entry name" value="Riboflavin_Biosynth_HTPR"/>
</dbReference>
<evidence type="ECO:0000256" key="2">
    <source>
        <dbReference type="ARBA" id="ARBA00022857"/>
    </source>
</evidence>
<reference evidence="5" key="1">
    <citation type="journal article" date="2021" name="PeerJ">
        <title>Extensive microbial diversity within the chicken gut microbiome revealed by metagenomics and culture.</title>
        <authorList>
            <person name="Gilroy R."/>
            <person name="Ravi A."/>
            <person name="Getino M."/>
            <person name="Pursley I."/>
            <person name="Horton D.L."/>
            <person name="Alikhan N.F."/>
            <person name="Baker D."/>
            <person name="Gharbi K."/>
            <person name="Hall N."/>
            <person name="Watson M."/>
            <person name="Adriaenssens E.M."/>
            <person name="Foster-Nyarko E."/>
            <person name="Jarju S."/>
            <person name="Secka A."/>
            <person name="Antonio M."/>
            <person name="Oren A."/>
            <person name="Chaudhuri R.R."/>
            <person name="La Ragione R."/>
            <person name="Hildebrand F."/>
            <person name="Pallen M.J."/>
        </authorList>
    </citation>
    <scope>NUCLEOTIDE SEQUENCE</scope>
    <source>
        <strain evidence="5">ChiHjej12B11-1927</strain>
    </source>
</reference>
<evidence type="ECO:0000313" key="5">
    <source>
        <dbReference type="EMBL" id="HIX38716.1"/>
    </source>
</evidence>
<dbReference type="Gene3D" id="3.40.430.10">
    <property type="entry name" value="Dihydrofolate Reductase, subunit A"/>
    <property type="match status" value="1"/>
</dbReference>
<dbReference type="EMBL" id="DXFG01000292">
    <property type="protein sequence ID" value="HIX38716.1"/>
    <property type="molecule type" value="Genomic_DNA"/>
</dbReference>
<dbReference type="GO" id="GO:0008703">
    <property type="term" value="F:5-amino-6-(5-phosphoribosylamino)uracil reductase activity"/>
    <property type="evidence" value="ECO:0007669"/>
    <property type="project" value="InterPro"/>
</dbReference>
<dbReference type="Proteomes" id="UP000824230">
    <property type="component" value="Unassembled WGS sequence"/>
</dbReference>
<organism evidence="5 6">
    <name type="scientific">Candidatus Blautia pullistercoris</name>
    <dbReference type="NCBI Taxonomy" id="2838499"/>
    <lineage>
        <taxon>Bacteria</taxon>
        <taxon>Bacillati</taxon>
        <taxon>Bacillota</taxon>
        <taxon>Clostridia</taxon>
        <taxon>Lachnospirales</taxon>
        <taxon>Lachnospiraceae</taxon>
        <taxon>Blautia</taxon>
    </lineage>
</organism>
<dbReference type="InterPro" id="IPR002734">
    <property type="entry name" value="RibDG_C"/>
</dbReference>
<gene>
    <name evidence="5" type="ORF">H9738_12760</name>
</gene>
<name>A0A9D1VNN1_9FIRM</name>
<protein>
    <submittedName>
        <fullName evidence="5">Dihydrofolate reductase family protein</fullName>
    </submittedName>
</protein>
<dbReference type="GO" id="GO:0009231">
    <property type="term" value="P:riboflavin biosynthetic process"/>
    <property type="evidence" value="ECO:0007669"/>
    <property type="project" value="InterPro"/>
</dbReference>
<dbReference type="InterPro" id="IPR024072">
    <property type="entry name" value="DHFR-like_dom_sf"/>
</dbReference>
<feature type="non-terminal residue" evidence="5">
    <location>
        <position position="1"/>
    </location>
</feature>
<dbReference type="SUPFAM" id="SSF53597">
    <property type="entry name" value="Dihydrofolate reductase-like"/>
    <property type="match status" value="1"/>
</dbReference>
<comment type="caution">
    <text evidence="5">The sequence shown here is derived from an EMBL/GenBank/DDBJ whole genome shotgun (WGS) entry which is preliminary data.</text>
</comment>
<dbReference type="Pfam" id="PF01872">
    <property type="entry name" value="RibD_C"/>
    <property type="match status" value="1"/>
</dbReference>
<reference evidence="5" key="2">
    <citation type="submission" date="2021-04" db="EMBL/GenBank/DDBJ databases">
        <authorList>
            <person name="Gilroy R."/>
        </authorList>
    </citation>
    <scope>NUCLEOTIDE SEQUENCE</scope>
    <source>
        <strain evidence="5">ChiHjej12B11-1927</strain>
    </source>
</reference>
<evidence type="ECO:0000313" key="6">
    <source>
        <dbReference type="Proteomes" id="UP000824230"/>
    </source>
</evidence>
<keyword evidence="2" id="KW-0521">NADP</keyword>
<dbReference type="AlphaFoldDB" id="A0A9D1VNN1"/>
<accession>A0A9D1VNN1</accession>
<dbReference type="PANTHER" id="PTHR38011:SF7">
    <property type="entry name" value="2,5-DIAMINO-6-RIBOSYLAMINO-4(3H)-PYRIMIDINONE 5'-PHOSPHATE REDUCTASE"/>
    <property type="match status" value="1"/>
</dbReference>